<comment type="caution">
    <text evidence="2">The sequence shown here is derived from an EMBL/GenBank/DDBJ whole genome shotgun (WGS) entry which is preliminary data.</text>
</comment>
<evidence type="ECO:0000313" key="3">
    <source>
        <dbReference type="Proteomes" id="UP000244722"/>
    </source>
</evidence>
<name>A0A2T6ZD03_TUBBO</name>
<evidence type="ECO:0000256" key="1">
    <source>
        <dbReference type="SAM" id="MobiDB-lite"/>
    </source>
</evidence>
<proteinExistence type="predicted"/>
<evidence type="ECO:0000313" key="2">
    <source>
        <dbReference type="EMBL" id="PUU73326.1"/>
    </source>
</evidence>
<gene>
    <name evidence="2" type="ORF">B9Z19DRAFT_1069094</name>
</gene>
<keyword evidence="3" id="KW-1185">Reference proteome</keyword>
<protein>
    <submittedName>
        <fullName evidence="2">Uncharacterized protein</fullName>
    </submittedName>
</protein>
<feature type="region of interest" description="Disordered" evidence="1">
    <location>
        <begin position="135"/>
        <end position="168"/>
    </location>
</feature>
<dbReference type="AlphaFoldDB" id="A0A2T6ZD03"/>
<dbReference type="EMBL" id="NESQ01000388">
    <property type="protein sequence ID" value="PUU73326.1"/>
    <property type="molecule type" value="Genomic_DNA"/>
</dbReference>
<dbReference type="OrthoDB" id="5487439at2759"/>
<organism evidence="2 3">
    <name type="scientific">Tuber borchii</name>
    <name type="common">White truffle</name>
    <dbReference type="NCBI Taxonomy" id="42251"/>
    <lineage>
        <taxon>Eukaryota</taxon>
        <taxon>Fungi</taxon>
        <taxon>Dikarya</taxon>
        <taxon>Ascomycota</taxon>
        <taxon>Pezizomycotina</taxon>
        <taxon>Pezizomycetes</taxon>
        <taxon>Pezizales</taxon>
        <taxon>Tuberaceae</taxon>
        <taxon>Tuber</taxon>
    </lineage>
</organism>
<dbReference type="Proteomes" id="UP000244722">
    <property type="component" value="Unassembled WGS sequence"/>
</dbReference>
<sequence length="208" mass="23774">MPPSGLTSPCSIRLWLDQASIVRLDDPLPSRLDKIQWQTYEHVYYMEMTEHTMDNLFSCINRVLSCGYGYRLLVGTTRQGMCILLDDPKEPLPLAEIITLRNSRHVHIQWSVNSLSELMDLLFYSHRVHDQDRTPSPGAIYFDPRDNRGPSPNALADDNGLDGDGNQLGPSAVATKKVIQHRASLGFQFHTISWHSCLKVWSRNRKRD</sequence>
<reference evidence="2 3" key="1">
    <citation type="submission" date="2017-04" db="EMBL/GenBank/DDBJ databases">
        <title>Draft genome sequence of Tuber borchii Vittad., a whitish edible truffle.</title>
        <authorList>
            <consortium name="DOE Joint Genome Institute"/>
            <person name="Murat C."/>
            <person name="Kuo A."/>
            <person name="Barry K.W."/>
            <person name="Clum A."/>
            <person name="Dockter R.B."/>
            <person name="Fauchery L."/>
            <person name="Iotti M."/>
            <person name="Kohler A."/>
            <person name="Labutti K."/>
            <person name="Lindquist E.A."/>
            <person name="Lipzen A."/>
            <person name="Ohm R.A."/>
            <person name="Wang M."/>
            <person name="Grigoriev I.V."/>
            <person name="Zambonelli A."/>
            <person name="Martin F.M."/>
        </authorList>
    </citation>
    <scope>NUCLEOTIDE SEQUENCE [LARGE SCALE GENOMIC DNA]</scope>
    <source>
        <strain evidence="2 3">Tbo3840</strain>
    </source>
</reference>
<feature type="compositionally biased region" description="Low complexity" evidence="1">
    <location>
        <begin position="153"/>
        <end position="168"/>
    </location>
</feature>
<accession>A0A2T6ZD03</accession>